<accession>A0A7Y0YRX6</accession>
<dbReference type="Gene3D" id="2.60.40.740">
    <property type="match status" value="1"/>
</dbReference>
<feature type="compositionally biased region" description="Basic and acidic residues" evidence="1">
    <location>
        <begin position="167"/>
        <end position="178"/>
    </location>
</feature>
<protein>
    <submittedName>
        <fullName evidence="2">Isopeptide-forming domain-containing fimbrial protein</fullName>
    </submittedName>
</protein>
<dbReference type="EMBL" id="JABBCN010000002">
    <property type="protein sequence ID" value="NMX24700.1"/>
    <property type="molecule type" value="Genomic_DNA"/>
</dbReference>
<gene>
    <name evidence="2" type="ORF">HGP05_04465</name>
</gene>
<evidence type="ECO:0000313" key="2">
    <source>
        <dbReference type="EMBL" id="NMX24700.1"/>
    </source>
</evidence>
<comment type="caution">
    <text evidence="2">The sequence shown here is derived from an EMBL/GenBank/DDBJ whole genome shotgun (WGS) entry which is preliminary data.</text>
</comment>
<name>A0A7Y0YRX6_STRSA</name>
<evidence type="ECO:0000256" key="1">
    <source>
        <dbReference type="SAM" id="MobiDB-lite"/>
    </source>
</evidence>
<dbReference type="NCBIfam" id="TIGR04226">
    <property type="entry name" value="RrgB_K2N_iso_D2"/>
    <property type="match status" value="1"/>
</dbReference>
<feature type="compositionally biased region" description="Polar residues" evidence="1">
    <location>
        <begin position="152"/>
        <end position="164"/>
    </location>
</feature>
<dbReference type="InterPro" id="IPR026466">
    <property type="entry name" value="Fim_isopep_form_D2_dom"/>
</dbReference>
<sequence>MDNNPGTKKDSNPVPVIVPKQPEPEITKKINRTLDHLDVDRGVPYMYNVNTQLPKDIRLYKEFTVTDTLESVLEVAGTPVAYIDGYATDAIETKVEGNTVTVSVKDFARIHGFKEIQLYIPAKIKSDVSDEALNAYENRTVPNKATVAFKDSNGQTGNKESNPVTVRPRDPEKPRDPDPNEPVKTVGPADGSNPTEKYYLTNISDEFRFDITTKVPSNPVDDAGNPVQDAQGRDVKTELTGVTVTDKIDNVLKINRVALKIEDDKVADVTARLQTKLDTKQKQI</sequence>
<dbReference type="AlphaFoldDB" id="A0A7Y0YRX6"/>
<organism evidence="2">
    <name type="scientific">Streptococcus sanguinis</name>
    <dbReference type="NCBI Taxonomy" id="1305"/>
    <lineage>
        <taxon>Bacteria</taxon>
        <taxon>Bacillati</taxon>
        <taxon>Bacillota</taxon>
        <taxon>Bacilli</taxon>
        <taxon>Lactobacillales</taxon>
        <taxon>Streptococcaceae</taxon>
        <taxon>Streptococcus</taxon>
    </lineage>
</organism>
<proteinExistence type="predicted"/>
<feature type="region of interest" description="Disordered" evidence="1">
    <location>
        <begin position="144"/>
        <end position="197"/>
    </location>
</feature>
<reference evidence="2" key="1">
    <citation type="submission" date="2020-04" db="EMBL/GenBank/DDBJ databases">
        <authorList>
            <person name="Chakraborty B."/>
            <person name="Walker A.R."/>
            <person name="Burne R.A."/>
        </authorList>
    </citation>
    <scope>NUCLEOTIDE SEQUENCE [LARGE SCALE GENOMIC DNA]</scope>
    <source>
        <strain evidence="2">BCA8</strain>
    </source>
</reference>